<feature type="transmembrane region" description="Helical" evidence="1">
    <location>
        <begin position="289"/>
        <end position="308"/>
    </location>
</feature>
<evidence type="ECO:0000313" key="3">
    <source>
        <dbReference type="Proteomes" id="UP001165405"/>
    </source>
</evidence>
<accession>A0AA41U8Q9</accession>
<protein>
    <recommendedName>
        <fullName evidence="4">LPXTG cell wall anchor domain-containing protein</fullName>
    </recommendedName>
</protein>
<keyword evidence="1" id="KW-0812">Transmembrane</keyword>
<dbReference type="EMBL" id="JAKGSG010000056">
    <property type="protein sequence ID" value="MCF4123253.1"/>
    <property type="molecule type" value="Genomic_DNA"/>
</dbReference>
<dbReference type="AlphaFoldDB" id="A0AA41U8Q9"/>
<reference evidence="2" key="1">
    <citation type="submission" date="2022-01" db="EMBL/GenBank/DDBJ databases">
        <title>Antribacter sp. nov., isolated from Guizhou of China.</title>
        <authorList>
            <person name="Chengliang C."/>
            <person name="Ya Z."/>
        </authorList>
    </citation>
    <scope>NUCLEOTIDE SEQUENCE</scope>
    <source>
        <strain evidence="2">KLBMP 9083</strain>
    </source>
</reference>
<proteinExistence type="predicted"/>
<keyword evidence="1" id="KW-1133">Transmembrane helix</keyword>
<evidence type="ECO:0008006" key="4">
    <source>
        <dbReference type="Google" id="ProtNLM"/>
    </source>
</evidence>
<keyword evidence="3" id="KW-1185">Reference proteome</keyword>
<organism evidence="2 3">
    <name type="scientific">Antribacter soli</name>
    <dbReference type="NCBI Taxonomy" id="2910976"/>
    <lineage>
        <taxon>Bacteria</taxon>
        <taxon>Bacillati</taxon>
        <taxon>Actinomycetota</taxon>
        <taxon>Actinomycetes</taxon>
        <taxon>Micrococcales</taxon>
        <taxon>Promicromonosporaceae</taxon>
        <taxon>Antribacter</taxon>
    </lineage>
</organism>
<evidence type="ECO:0000313" key="2">
    <source>
        <dbReference type="EMBL" id="MCF4123253.1"/>
    </source>
</evidence>
<feature type="non-terminal residue" evidence="2">
    <location>
        <position position="1"/>
    </location>
</feature>
<name>A0AA41U8Q9_9MICO</name>
<dbReference type="RefSeq" id="WP_236091062.1">
    <property type="nucleotide sequence ID" value="NZ_JAKGSG010000056.1"/>
</dbReference>
<comment type="caution">
    <text evidence="2">The sequence shown here is derived from an EMBL/GenBank/DDBJ whole genome shotgun (WGS) entry which is preliminary data.</text>
</comment>
<dbReference type="Proteomes" id="UP001165405">
    <property type="component" value="Unassembled WGS sequence"/>
</dbReference>
<sequence length="316" mass="31726">VTTVPVNPTVTQAACPAGELIAPTLTLPPDGNGITYTVSPAGPYTAGQTVTVTATLSAGFAWGTLPAGWVEVSPTVATFSVTFDDVECKEVVPVNPTVTQAACPAGELIAPTLTLPANTEAITYTVAPAGPYTAGQTVTVTATLSAGFAWGTLPAGWVEVSPTVATFSVTFDNVVCIVVSPQSPVLKPSVCPPGATVPTPSVLTVGTTTGITYTAGPAGPYSAGQTVTITATLQAGFAWGTLPTGWTQVSATVATFKVTFGPDAVCPKPAQPAPPAAPILPVTGADGTGVLIGLSTLSLLTGLVMAAWGHRRRQLR</sequence>
<gene>
    <name evidence="2" type="ORF">L1785_19985</name>
</gene>
<evidence type="ECO:0000256" key="1">
    <source>
        <dbReference type="SAM" id="Phobius"/>
    </source>
</evidence>
<keyword evidence="1" id="KW-0472">Membrane</keyword>